<keyword evidence="3" id="KW-1185">Reference proteome</keyword>
<dbReference type="PROSITE" id="PS51186">
    <property type="entry name" value="GNAT"/>
    <property type="match status" value="1"/>
</dbReference>
<gene>
    <name evidence="2" type="ORF">C5167_023641</name>
</gene>
<dbReference type="InterPro" id="IPR000182">
    <property type="entry name" value="GNAT_dom"/>
</dbReference>
<feature type="domain" description="N-acetyltransferase" evidence="1">
    <location>
        <begin position="139"/>
        <end position="305"/>
    </location>
</feature>
<dbReference type="InterPro" id="IPR016181">
    <property type="entry name" value="Acyl_CoA_acyltransferase"/>
</dbReference>
<dbReference type="Pfam" id="PF00583">
    <property type="entry name" value="Acetyltransf_1"/>
    <property type="match status" value="1"/>
</dbReference>
<dbReference type="SUPFAM" id="SSF55729">
    <property type="entry name" value="Acyl-CoA N-acyltransferases (Nat)"/>
    <property type="match status" value="1"/>
</dbReference>
<dbReference type="GO" id="GO:0016747">
    <property type="term" value="F:acyltransferase activity, transferring groups other than amino-acyl groups"/>
    <property type="evidence" value="ECO:0007669"/>
    <property type="project" value="InterPro"/>
</dbReference>
<accession>A0A4Y7JQ88</accession>
<evidence type="ECO:0000313" key="3">
    <source>
        <dbReference type="Proteomes" id="UP000316621"/>
    </source>
</evidence>
<protein>
    <recommendedName>
        <fullName evidence="1">N-acetyltransferase domain-containing protein</fullName>
    </recommendedName>
</protein>
<dbReference type="Gramene" id="RZC61889">
    <property type="protein sequence ID" value="RZC61889"/>
    <property type="gene ID" value="C5167_023641"/>
</dbReference>
<dbReference type="CDD" id="cd04301">
    <property type="entry name" value="NAT_SF"/>
    <property type="match status" value="1"/>
</dbReference>
<evidence type="ECO:0000313" key="2">
    <source>
        <dbReference type="EMBL" id="RZC61889.1"/>
    </source>
</evidence>
<dbReference type="EMBL" id="CM010719">
    <property type="protein sequence ID" value="RZC61889.1"/>
    <property type="molecule type" value="Genomic_DNA"/>
</dbReference>
<dbReference type="AlphaFoldDB" id="A0A4Y7JQ88"/>
<dbReference type="Proteomes" id="UP000316621">
    <property type="component" value="Chromosome 5"/>
</dbReference>
<dbReference type="PANTHER" id="PTHR47426">
    <property type="entry name" value="ACYL-COA N-ACYLTRANSFERASES (NAT) SUPERFAMILY PROTEIN"/>
    <property type="match status" value="1"/>
</dbReference>
<proteinExistence type="predicted"/>
<organism evidence="2 3">
    <name type="scientific">Papaver somniferum</name>
    <name type="common">Opium poppy</name>
    <dbReference type="NCBI Taxonomy" id="3469"/>
    <lineage>
        <taxon>Eukaryota</taxon>
        <taxon>Viridiplantae</taxon>
        <taxon>Streptophyta</taxon>
        <taxon>Embryophyta</taxon>
        <taxon>Tracheophyta</taxon>
        <taxon>Spermatophyta</taxon>
        <taxon>Magnoliopsida</taxon>
        <taxon>Ranunculales</taxon>
        <taxon>Papaveraceae</taxon>
        <taxon>Papaveroideae</taxon>
        <taxon>Papaver</taxon>
    </lineage>
</organism>
<evidence type="ECO:0000259" key="1">
    <source>
        <dbReference type="PROSITE" id="PS51186"/>
    </source>
</evidence>
<sequence length="315" mass="36490">MLQSMNVFHQTIRPKLLYSPSSCHGRRIPHEPPVPFSFPATTEFTPKFLHFLQHSASKSVLVSPATMKFSSVLSALPRENEEFSSDNEKEAIIQEQEEHRASVSSDNGEYVIREAKDRVEFWASAWLKAGLYENRSHDRYIDSYKRQRAEQELDTIERRYSTRYLEPFMCIVAVRNEGKNVHMFKNVIGTLDFRVKYQLQWETYPDQELWKIVNASSTFRQKGLEKYGTISNVAVAESARRQGVGSSMLKFAIETAEEHGIKQVFVLVHRDNKPALALYRKMGFEILAEETPHLEEHNLYLCSINLQLDSLILQN</sequence>
<name>A0A4Y7JQ88_PAPSO</name>
<dbReference type="PANTHER" id="PTHR47426:SF3">
    <property type="entry name" value="GCN5-RELATED N-ACETYLTRANSFERASE 6, CHLOROPLASTIC"/>
    <property type="match status" value="1"/>
</dbReference>
<dbReference type="Gene3D" id="3.40.630.30">
    <property type="match status" value="1"/>
</dbReference>
<reference evidence="2 3" key="1">
    <citation type="journal article" date="2018" name="Science">
        <title>The opium poppy genome and morphinan production.</title>
        <authorList>
            <person name="Guo L."/>
            <person name="Winzer T."/>
            <person name="Yang X."/>
            <person name="Li Y."/>
            <person name="Ning Z."/>
            <person name="He Z."/>
            <person name="Teodor R."/>
            <person name="Lu Y."/>
            <person name="Bowser T.A."/>
            <person name="Graham I.A."/>
            <person name="Ye K."/>
        </authorList>
    </citation>
    <scope>NUCLEOTIDE SEQUENCE [LARGE SCALE GENOMIC DNA]</scope>
    <source>
        <strain evidence="3">cv. HN1</strain>
        <tissue evidence="2">Leaves</tissue>
    </source>
</reference>